<dbReference type="InterPro" id="IPR017441">
    <property type="entry name" value="Protein_kinase_ATP_BS"/>
</dbReference>
<dbReference type="InterPro" id="IPR000719">
    <property type="entry name" value="Prot_kinase_dom"/>
</dbReference>
<dbReference type="PROSITE" id="PS00107">
    <property type="entry name" value="PROTEIN_KINASE_ATP"/>
    <property type="match status" value="1"/>
</dbReference>
<dbReference type="GO" id="GO:0005634">
    <property type="term" value="C:nucleus"/>
    <property type="evidence" value="ECO:0007669"/>
    <property type="project" value="TreeGrafter"/>
</dbReference>
<organism evidence="13 14">
    <name type="scientific">Cryoendolithus antarcticus</name>
    <dbReference type="NCBI Taxonomy" id="1507870"/>
    <lineage>
        <taxon>Eukaryota</taxon>
        <taxon>Fungi</taxon>
        <taxon>Dikarya</taxon>
        <taxon>Ascomycota</taxon>
        <taxon>Pezizomycotina</taxon>
        <taxon>Dothideomycetes</taxon>
        <taxon>Dothideomycetidae</taxon>
        <taxon>Cladosporiales</taxon>
        <taxon>Cladosporiaceae</taxon>
        <taxon>Cryoendolithus</taxon>
    </lineage>
</organism>
<evidence type="ECO:0000259" key="12">
    <source>
        <dbReference type="PROSITE" id="PS50011"/>
    </source>
</evidence>
<evidence type="ECO:0000256" key="3">
    <source>
        <dbReference type="ARBA" id="ARBA00022527"/>
    </source>
</evidence>
<evidence type="ECO:0000313" key="13">
    <source>
        <dbReference type="EMBL" id="OQO06910.1"/>
    </source>
</evidence>
<dbReference type="Gene3D" id="1.10.510.10">
    <property type="entry name" value="Transferase(Phosphotransferase) domain 1"/>
    <property type="match status" value="1"/>
</dbReference>
<dbReference type="Pfam" id="PF00069">
    <property type="entry name" value="Pkinase"/>
    <property type="match status" value="1"/>
</dbReference>
<comment type="catalytic activity">
    <reaction evidence="8">
        <text>L-threonyl-[protein] + ATP = O-phospho-L-threonyl-[protein] + ADP + H(+)</text>
        <dbReference type="Rhea" id="RHEA:46608"/>
        <dbReference type="Rhea" id="RHEA-COMP:11060"/>
        <dbReference type="Rhea" id="RHEA-COMP:11605"/>
        <dbReference type="ChEBI" id="CHEBI:15378"/>
        <dbReference type="ChEBI" id="CHEBI:30013"/>
        <dbReference type="ChEBI" id="CHEBI:30616"/>
        <dbReference type="ChEBI" id="CHEBI:61977"/>
        <dbReference type="ChEBI" id="CHEBI:456216"/>
        <dbReference type="EC" id="2.7.11.1"/>
    </reaction>
</comment>
<keyword evidence="3 11" id="KW-0723">Serine/threonine-protein kinase</keyword>
<gene>
    <name evidence="13" type="ORF">B0A48_07476</name>
</gene>
<comment type="catalytic activity">
    <reaction evidence="9">
        <text>L-seryl-[protein] + ATP = O-phospho-L-seryl-[protein] + ADP + H(+)</text>
        <dbReference type="Rhea" id="RHEA:17989"/>
        <dbReference type="Rhea" id="RHEA-COMP:9863"/>
        <dbReference type="Rhea" id="RHEA-COMP:11604"/>
        <dbReference type="ChEBI" id="CHEBI:15378"/>
        <dbReference type="ChEBI" id="CHEBI:29999"/>
        <dbReference type="ChEBI" id="CHEBI:30616"/>
        <dbReference type="ChEBI" id="CHEBI:83421"/>
        <dbReference type="ChEBI" id="CHEBI:456216"/>
        <dbReference type="EC" id="2.7.11.1"/>
    </reaction>
</comment>
<evidence type="ECO:0000256" key="8">
    <source>
        <dbReference type="ARBA" id="ARBA00047899"/>
    </source>
</evidence>
<dbReference type="AlphaFoldDB" id="A0A1V8T6D3"/>
<evidence type="ECO:0000256" key="6">
    <source>
        <dbReference type="ARBA" id="ARBA00022777"/>
    </source>
</evidence>
<protein>
    <recommendedName>
        <fullName evidence="2">non-specific serine/threonine protein kinase</fullName>
        <ecNumber evidence="2">2.7.11.1</ecNumber>
    </recommendedName>
</protein>
<dbReference type="PROSITE" id="PS00108">
    <property type="entry name" value="PROTEIN_KINASE_ST"/>
    <property type="match status" value="1"/>
</dbReference>
<keyword evidence="4" id="KW-0808">Transferase</keyword>
<dbReference type="PANTHER" id="PTHR43671">
    <property type="entry name" value="SERINE/THREONINE-PROTEIN KINASE NEK"/>
    <property type="match status" value="1"/>
</dbReference>
<dbReference type="PROSITE" id="PS50011">
    <property type="entry name" value="PROTEIN_KINASE_DOM"/>
    <property type="match status" value="1"/>
</dbReference>
<dbReference type="GO" id="GO:0004674">
    <property type="term" value="F:protein serine/threonine kinase activity"/>
    <property type="evidence" value="ECO:0007669"/>
    <property type="project" value="UniProtKB-KW"/>
</dbReference>
<dbReference type="SUPFAM" id="SSF56112">
    <property type="entry name" value="Protein kinase-like (PK-like)"/>
    <property type="match status" value="1"/>
</dbReference>
<accession>A0A1V8T6D3</accession>
<dbReference type="Proteomes" id="UP000192596">
    <property type="component" value="Unassembled WGS sequence"/>
</dbReference>
<name>A0A1V8T6D3_9PEZI</name>
<evidence type="ECO:0000256" key="7">
    <source>
        <dbReference type="ARBA" id="ARBA00022840"/>
    </source>
</evidence>
<dbReference type="STRING" id="1507870.A0A1V8T6D3"/>
<evidence type="ECO:0000256" key="11">
    <source>
        <dbReference type="RuleBase" id="RU000304"/>
    </source>
</evidence>
<dbReference type="OrthoDB" id="310217at2759"/>
<feature type="binding site" evidence="10">
    <location>
        <position position="60"/>
    </location>
    <ligand>
        <name>ATP</name>
        <dbReference type="ChEBI" id="CHEBI:30616"/>
    </ligand>
</feature>
<evidence type="ECO:0000256" key="4">
    <source>
        <dbReference type="ARBA" id="ARBA00022679"/>
    </source>
</evidence>
<feature type="domain" description="Protein kinase" evidence="12">
    <location>
        <begin position="27"/>
        <end position="334"/>
    </location>
</feature>
<proteinExistence type="inferred from homology"/>
<dbReference type="InParanoid" id="A0A1V8T6D3"/>
<keyword evidence="7 10" id="KW-0067">ATP-binding</keyword>
<evidence type="ECO:0000256" key="1">
    <source>
        <dbReference type="ARBA" id="ARBA00010886"/>
    </source>
</evidence>
<dbReference type="InterPro" id="IPR050660">
    <property type="entry name" value="NEK_Ser/Thr_kinase"/>
</dbReference>
<sequence>MPPLTAAQIAAIYTSLHNDIITHSNKWHDSAQIGNGGYGVVAAFVRLDANDNILERVAIKDTVLSPAEFAAEHAWAGHPAPPGGPSLLREVGAMRALEDTDCDNLMKLLGHRVLPGRYLYRLEMEYCPHGDLYHGPFRHYRNAREHLPEPAVWAVLYGLVEACVVLEQGHGDEPVDGWQPIVHRDFKLDNVFLGDFLDPVTDPDVPFPTYPTPKLGDFGFALQLDDADAAIRDPTVSGTDGYASPEQMQGQNRWLLTTKTNVFGIGIIALALMTRNQGDAPMNLATWQKRGVYFPVSTKAYSAELRDIVKRCLFKTASKRPSVLELRTLLEQYCCGPDDKTSGLCHVFPSQRARIQAGELGLRGLPADAYAIGAHFI</sequence>
<comment type="similarity">
    <text evidence="1">Belongs to the protein kinase superfamily. NEK Ser/Thr protein kinase family. NIMA subfamily.</text>
</comment>
<keyword evidence="5 10" id="KW-0547">Nucleotide-binding</keyword>
<dbReference type="InterPro" id="IPR011009">
    <property type="entry name" value="Kinase-like_dom_sf"/>
</dbReference>
<reference evidence="14" key="1">
    <citation type="submission" date="2017-03" db="EMBL/GenBank/DDBJ databases">
        <title>Genomes of endolithic fungi from Antarctica.</title>
        <authorList>
            <person name="Coleine C."/>
            <person name="Masonjones S."/>
            <person name="Stajich J.E."/>
        </authorList>
    </citation>
    <scope>NUCLEOTIDE SEQUENCE [LARGE SCALE GENOMIC DNA]</scope>
    <source>
        <strain evidence="14">CCFEE 5527</strain>
    </source>
</reference>
<evidence type="ECO:0000256" key="5">
    <source>
        <dbReference type="ARBA" id="ARBA00022741"/>
    </source>
</evidence>
<evidence type="ECO:0000313" key="14">
    <source>
        <dbReference type="Proteomes" id="UP000192596"/>
    </source>
</evidence>
<dbReference type="InterPro" id="IPR008271">
    <property type="entry name" value="Ser/Thr_kinase_AS"/>
</dbReference>
<dbReference type="EC" id="2.7.11.1" evidence="2"/>
<dbReference type="PANTHER" id="PTHR43671:SF98">
    <property type="entry name" value="SERINE_THREONINE-PROTEIN KINASE NEK11"/>
    <property type="match status" value="1"/>
</dbReference>
<dbReference type="GO" id="GO:0005524">
    <property type="term" value="F:ATP binding"/>
    <property type="evidence" value="ECO:0007669"/>
    <property type="project" value="UniProtKB-UniRule"/>
</dbReference>
<dbReference type="EMBL" id="NAJO01000015">
    <property type="protein sequence ID" value="OQO06910.1"/>
    <property type="molecule type" value="Genomic_DNA"/>
</dbReference>
<keyword evidence="6" id="KW-0418">Kinase</keyword>
<comment type="caution">
    <text evidence="13">The sequence shown here is derived from an EMBL/GenBank/DDBJ whole genome shotgun (WGS) entry which is preliminary data.</text>
</comment>
<evidence type="ECO:0000256" key="9">
    <source>
        <dbReference type="ARBA" id="ARBA00048679"/>
    </source>
</evidence>
<keyword evidence="14" id="KW-1185">Reference proteome</keyword>
<evidence type="ECO:0000256" key="2">
    <source>
        <dbReference type="ARBA" id="ARBA00012513"/>
    </source>
</evidence>
<evidence type="ECO:0000256" key="10">
    <source>
        <dbReference type="PROSITE-ProRule" id="PRU10141"/>
    </source>
</evidence>